<dbReference type="SUPFAM" id="SSF53300">
    <property type="entry name" value="vWA-like"/>
    <property type="match status" value="1"/>
</dbReference>
<dbReference type="Gene3D" id="3.40.50.410">
    <property type="entry name" value="von Willebrand factor, type A domain"/>
    <property type="match status" value="1"/>
</dbReference>
<reference evidence="3" key="1">
    <citation type="submission" date="2021-01" db="UniProtKB">
        <authorList>
            <consortium name="EnsemblMetazoa"/>
        </authorList>
    </citation>
    <scope>IDENTIFICATION</scope>
</reference>
<accession>A0A7M5VCY5</accession>
<dbReference type="GeneID" id="136816909"/>
<dbReference type="SUPFAM" id="SSF140864">
    <property type="entry name" value="TROVE domain-like"/>
    <property type="match status" value="1"/>
</dbReference>
<dbReference type="PANTHER" id="PTHR14202:SF0">
    <property type="entry name" value="RNA-BINDING PROTEIN RO60"/>
    <property type="match status" value="1"/>
</dbReference>
<dbReference type="EnsemblMetazoa" id="CLYHEMT012051.1">
    <property type="protein sequence ID" value="CLYHEMP012051.1"/>
    <property type="gene ID" value="CLYHEMG012051"/>
</dbReference>
<protein>
    <recommendedName>
        <fullName evidence="2">RNA-binding protein RO60 vWA domain-containing protein</fullName>
    </recommendedName>
</protein>
<evidence type="ECO:0000313" key="4">
    <source>
        <dbReference type="Proteomes" id="UP000594262"/>
    </source>
</evidence>
<feature type="domain" description="RNA-binding protein RO60 vWA" evidence="2">
    <location>
        <begin position="662"/>
        <end position="799"/>
    </location>
</feature>
<feature type="region of interest" description="Disordered" evidence="1">
    <location>
        <begin position="1"/>
        <end position="24"/>
    </location>
</feature>
<evidence type="ECO:0000259" key="2">
    <source>
        <dbReference type="Pfam" id="PF25045"/>
    </source>
</evidence>
<evidence type="ECO:0000256" key="1">
    <source>
        <dbReference type="SAM" id="MobiDB-lite"/>
    </source>
</evidence>
<keyword evidence="4" id="KW-1185">Reference proteome</keyword>
<dbReference type="Pfam" id="PF25045">
    <property type="entry name" value="vWA_Ro60"/>
    <property type="match status" value="1"/>
</dbReference>
<feature type="compositionally biased region" description="Low complexity" evidence="1">
    <location>
        <begin position="1"/>
        <end position="12"/>
    </location>
</feature>
<dbReference type="Proteomes" id="UP000594262">
    <property type="component" value="Unplaced"/>
</dbReference>
<dbReference type="RefSeq" id="XP_066929345.1">
    <property type="nucleotide sequence ID" value="XM_067073244.1"/>
</dbReference>
<dbReference type="PANTHER" id="PTHR14202">
    <property type="entry name" value="60 KDA RIBONUCLEOPROTEIN SSA/RO"/>
    <property type="match status" value="1"/>
</dbReference>
<sequence length="862" mass="100435">MSDGQQSSSSAQQEEDVPSSENIVGVELFSSDEVNHLRFENPSQEEDVRRRRNDNRFAYNMRVRTEHVAGTPQLPITGNEEQDSALMEIHLLAQASQYLPRDVIIAKIREIQDKMKPKPVLRPRLPRPSPFVTEIDRDHPIFIRQFYSFVLTGNTTGHFRVVSTPVHFGELDFMDDILKDLNDVAIYELVKFLLKLKEKYFCRTKFLLMVYLKFVFASNQKTSKQAIDNFDKICDTGSLLFQFMSLSEKLYNHIHGAPDVPQLSKDELLRKRLARFEKMNVPSAKALPPHDTNSKFSASHSAVTTLPSNSAATSSQKPSSSAASEIVPMDFDKPIKKKKKKKKKKRIKVKHPKPSKKPVKVHKKCKLKLRHKSLRKCFTKFLDATPPGLLLFFMSRDVEWERKEEYDFVDFKYLFKHLHPKITKDADLKNLIIINHLSGNEKFREQADNYVEQNPVLQNTENIVLNGIITTENLKTDFAYKGLFGGEQVHNRNSLNMMLYKWGELGKRIWTDVSDTSTKCVEFSDEYSLDQEKYFRLTYEHIIEHHRYQPKVWVEIVEDLPYMLVLEKLEFIFERNQLIGNKQLVFKLQMIIESINRVIAAKVHPTQIISLYFTLRQKTKKNRGSTKTVQNNKDKVLKALYRAFHLCLQSDDMKQIFSTHKRHCIALDLRPQMFEKKRDSAFTPIEAALCYVMCLYYYEEYFHIYAYNKEMDSIKQHFTRNFELNELRDTFQKMKNEETVNYHAFLHHAFEKRIDTDAFVFISSDSPNTDFEQLSTLMTTYRTKMHRPDTSAFLWQLMSQGIQPRVDSPVCLLQGVDKNVYYYLNAAVRFAGITAQPVLSAACEASQPDVDTSVELGTWRVG</sequence>
<feature type="region of interest" description="Disordered" evidence="1">
    <location>
        <begin position="333"/>
        <end position="363"/>
    </location>
</feature>
<dbReference type="InterPro" id="IPR037214">
    <property type="entry name" value="TROVE_dom_sf"/>
</dbReference>
<dbReference type="InterPro" id="IPR056800">
    <property type="entry name" value="vWA_Ro60"/>
</dbReference>
<dbReference type="InterPro" id="IPR036465">
    <property type="entry name" value="vWFA_dom_sf"/>
</dbReference>
<dbReference type="GO" id="GO:0003723">
    <property type="term" value="F:RNA binding"/>
    <property type="evidence" value="ECO:0007669"/>
    <property type="project" value="InterPro"/>
</dbReference>
<proteinExistence type="predicted"/>
<organism evidence="3 4">
    <name type="scientific">Clytia hemisphaerica</name>
    <dbReference type="NCBI Taxonomy" id="252671"/>
    <lineage>
        <taxon>Eukaryota</taxon>
        <taxon>Metazoa</taxon>
        <taxon>Cnidaria</taxon>
        <taxon>Hydrozoa</taxon>
        <taxon>Hydroidolina</taxon>
        <taxon>Leptothecata</taxon>
        <taxon>Obeliida</taxon>
        <taxon>Clytiidae</taxon>
        <taxon>Clytia</taxon>
    </lineage>
</organism>
<evidence type="ECO:0000313" key="3">
    <source>
        <dbReference type="EnsemblMetazoa" id="CLYHEMP012051.1"/>
    </source>
</evidence>
<dbReference type="AlphaFoldDB" id="A0A7M5VCY5"/>
<feature type="compositionally biased region" description="Basic residues" evidence="1">
    <location>
        <begin position="335"/>
        <end position="363"/>
    </location>
</feature>
<dbReference type="InterPro" id="IPR040322">
    <property type="entry name" value="TROVE2"/>
</dbReference>
<name>A0A7M5VCY5_9CNID</name>
<dbReference type="GO" id="GO:1990904">
    <property type="term" value="C:ribonucleoprotein complex"/>
    <property type="evidence" value="ECO:0007669"/>
    <property type="project" value="TreeGrafter"/>
</dbReference>
<feature type="region of interest" description="Disordered" evidence="1">
    <location>
        <begin position="280"/>
        <end position="300"/>
    </location>
</feature>